<dbReference type="AlphaFoldDB" id="A0A1G9YE91"/>
<keyword evidence="7" id="KW-1185">Reference proteome</keyword>
<organism evidence="6 7">
    <name type="scientific">Allokutzneria albata</name>
    <name type="common">Kibdelosporangium albatum</name>
    <dbReference type="NCBI Taxonomy" id="211114"/>
    <lineage>
        <taxon>Bacteria</taxon>
        <taxon>Bacillati</taxon>
        <taxon>Actinomycetota</taxon>
        <taxon>Actinomycetes</taxon>
        <taxon>Pseudonocardiales</taxon>
        <taxon>Pseudonocardiaceae</taxon>
        <taxon>Allokutzneria</taxon>
    </lineage>
</organism>
<dbReference type="STRING" id="211114.SAMN04489726_4771"/>
<evidence type="ECO:0000256" key="2">
    <source>
        <dbReference type="ARBA" id="ARBA00022679"/>
    </source>
</evidence>
<keyword evidence="4" id="KW-0067">ATP-binding</keyword>
<dbReference type="Proteomes" id="UP000183376">
    <property type="component" value="Chromosome I"/>
</dbReference>
<evidence type="ECO:0000313" key="7">
    <source>
        <dbReference type="Proteomes" id="UP000183376"/>
    </source>
</evidence>
<protein>
    <submittedName>
        <fullName evidence="6">Predicted unusual protein kinase regulating ubiquinone biosynthesis, AarF/ABC1/UbiB family</fullName>
    </submittedName>
</protein>
<dbReference type="SUPFAM" id="SSF56112">
    <property type="entry name" value="Protein kinase-like (PK-like)"/>
    <property type="match status" value="1"/>
</dbReference>
<name>A0A1G9YE91_ALLAB</name>
<evidence type="ECO:0000256" key="3">
    <source>
        <dbReference type="ARBA" id="ARBA00022741"/>
    </source>
</evidence>
<keyword evidence="6" id="KW-0418">Kinase</keyword>
<accession>A0A1G9YE91</accession>
<dbReference type="PANTHER" id="PTHR43851:SF3">
    <property type="entry name" value="COENZYME Q8"/>
    <property type="match status" value="1"/>
</dbReference>
<evidence type="ECO:0000256" key="1">
    <source>
        <dbReference type="ARBA" id="ARBA00009670"/>
    </source>
</evidence>
<dbReference type="InterPro" id="IPR034646">
    <property type="entry name" value="ADCK3_dom"/>
</dbReference>
<dbReference type="GO" id="GO:0016301">
    <property type="term" value="F:kinase activity"/>
    <property type="evidence" value="ECO:0007669"/>
    <property type="project" value="UniProtKB-KW"/>
</dbReference>
<dbReference type="CDD" id="cd13970">
    <property type="entry name" value="ABC1_ADCK3"/>
    <property type="match status" value="1"/>
</dbReference>
<evidence type="ECO:0000313" key="6">
    <source>
        <dbReference type="EMBL" id="SDN07400.1"/>
    </source>
</evidence>
<gene>
    <name evidence="6" type="ORF">SAMN04489726_4771</name>
</gene>
<keyword evidence="3" id="KW-0547">Nucleotide-binding</keyword>
<dbReference type="RefSeq" id="WP_030427759.1">
    <property type="nucleotide sequence ID" value="NZ_JOEF01000002.1"/>
</dbReference>
<dbReference type="PANTHER" id="PTHR43851">
    <property type="match status" value="1"/>
</dbReference>
<comment type="similarity">
    <text evidence="1">Belongs to the protein kinase superfamily. ADCK protein kinase family.</text>
</comment>
<dbReference type="EMBL" id="LT629701">
    <property type="protein sequence ID" value="SDN07400.1"/>
    <property type="molecule type" value="Genomic_DNA"/>
</dbReference>
<dbReference type="GO" id="GO:0005524">
    <property type="term" value="F:ATP binding"/>
    <property type="evidence" value="ECO:0007669"/>
    <property type="project" value="UniProtKB-KW"/>
</dbReference>
<dbReference type="InterPro" id="IPR051409">
    <property type="entry name" value="Atypical_kinase_ADCK"/>
</dbReference>
<dbReference type="eggNOG" id="COG0661">
    <property type="taxonomic scope" value="Bacteria"/>
</dbReference>
<dbReference type="OrthoDB" id="9795390at2"/>
<evidence type="ECO:0000259" key="5">
    <source>
        <dbReference type="Pfam" id="PF03109"/>
    </source>
</evidence>
<feature type="domain" description="ABC1 atypical kinase-like" evidence="5">
    <location>
        <begin position="93"/>
        <end position="308"/>
    </location>
</feature>
<dbReference type="Pfam" id="PF03109">
    <property type="entry name" value="ABC1"/>
    <property type="match status" value="1"/>
</dbReference>
<proteinExistence type="inferred from homology"/>
<sequence length="438" mass="48385">MTEIPRRAVHRTAKLASLPLGAAGRVAAGWGKRLVGRSSDEISAEFSAKTAEQVFAVLGQLKGGAMKFGQALSVFEAAVPEEMAAPYREALTKLQSAAPALPAKTVHRVLAEQLGRSWEKRFASFDDVPAAAASIGQVHRAEWHDGRAVAVKVQYPGADEALLADLRQLERFSRLFRALIPGLEVKPLLAELRERMVEELDYRIEADNQRAFAKGFHDDEHIVVPRVVASAPKVVVSEWVEGTPLSATIRDGTRAERDAAGYLLSLFHFSAPERTGLLHADPHPGNFMTLPDGRLCVIDFGAVARLPEGLPHTLGVLSRLALEGRSEDLVELLRRERFLGQDTDLDPQDVLDYFAPFVEPMGAERFRFTRSWLQSQAERISNLRGADFRTGRFLNLPPNYLLIHRVTMGSIGILCQLDAEVAAREIVLRWQPGFAAEH</sequence>
<evidence type="ECO:0000256" key="4">
    <source>
        <dbReference type="ARBA" id="ARBA00022840"/>
    </source>
</evidence>
<dbReference type="InterPro" id="IPR004147">
    <property type="entry name" value="ABC1_dom"/>
</dbReference>
<reference evidence="6 7" key="1">
    <citation type="submission" date="2016-10" db="EMBL/GenBank/DDBJ databases">
        <authorList>
            <person name="de Groot N.N."/>
        </authorList>
    </citation>
    <scope>NUCLEOTIDE SEQUENCE [LARGE SCALE GENOMIC DNA]</scope>
    <source>
        <strain evidence="6 7">DSM 44149</strain>
    </source>
</reference>
<keyword evidence="2" id="KW-0808">Transferase</keyword>
<dbReference type="InterPro" id="IPR011009">
    <property type="entry name" value="Kinase-like_dom_sf"/>
</dbReference>
<keyword evidence="6" id="KW-0830">Ubiquinone</keyword>